<keyword evidence="6" id="KW-0769">Symport</keyword>
<feature type="transmembrane region" description="Helical" evidence="7">
    <location>
        <begin position="429"/>
        <end position="451"/>
    </location>
</feature>
<feature type="transmembrane region" description="Helical" evidence="7">
    <location>
        <begin position="386"/>
        <end position="408"/>
    </location>
</feature>
<dbReference type="RefSeq" id="WP_066892873.1">
    <property type="nucleotide sequence ID" value="NZ_LZDN01000007.1"/>
</dbReference>
<gene>
    <name evidence="8" type="ORF">A9Z60_08210</name>
</gene>
<dbReference type="InterPro" id="IPR000175">
    <property type="entry name" value="Na/ntran_symport"/>
</dbReference>
<dbReference type="PANTHER" id="PTHR42948:SF1">
    <property type="entry name" value="TRANSPORTER"/>
    <property type="match status" value="1"/>
</dbReference>
<dbReference type="PROSITE" id="PS00610">
    <property type="entry name" value="NA_NEUROTRAN_SYMP_1"/>
    <property type="match status" value="1"/>
</dbReference>
<comment type="caution">
    <text evidence="8">The sequence shown here is derived from an EMBL/GenBank/DDBJ whole genome shotgun (WGS) entry which is preliminary data.</text>
</comment>
<evidence type="ECO:0000256" key="2">
    <source>
        <dbReference type="ARBA" id="ARBA00022448"/>
    </source>
</evidence>
<keyword evidence="3 6" id="KW-0812">Transmembrane</keyword>
<dbReference type="CDD" id="cd10334">
    <property type="entry name" value="SLC6sbd_u1"/>
    <property type="match status" value="1"/>
</dbReference>
<evidence type="ECO:0000256" key="6">
    <source>
        <dbReference type="RuleBase" id="RU003732"/>
    </source>
</evidence>
<comment type="subcellular location">
    <subcellularLocation>
        <location evidence="1">Membrane</location>
        <topology evidence="1">Multi-pass membrane protein</topology>
    </subcellularLocation>
</comment>
<evidence type="ECO:0000256" key="7">
    <source>
        <dbReference type="SAM" id="Phobius"/>
    </source>
</evidence>
<evidence type="ECO:0000256" key="1">
    <source>
        <dbReference type="ARBA" id="ARBA00004141"/>
    </source>
</evidence>
<dbReference type="EMBL" id="LZDN01000007">
    <property type="protein sequence ID" value="OBX51151.1"/>
    <property type="molecule type" value="Genomic_DNA"/>
</dbReference>
<dbReference type="NCBIfam" id="NF037979">
    <property type="entry name" value="Na_transp"/>
    <property type="match status" value="1"/>
</dbReference>
<evidence type="ECO:0000313" key="8">
    <source>
        <dbReference type="EMBL" id="OBX51151.1"/>
    </source>
</evidence>
<comment type="similarity">
    <text evidence="6">Belongs to the sodium:neurotransmitter symporter (SNF) (TC 2.A.22) family.</text>
</comment>
<sequence length="504" mass="54388">MSTQRESWSARSGFILAAIGSAVGLGNIWRFPYVSYENGGGAFFIPYLVALASAGFPLLFLDYVAGQKYHGAPPTAYRRMIKSKEIVGWWQVLVCTVIGIYYASVLSWAGQYMLYAFEQKWGDDPQTFFFEHYLQNGSGLDFGIVPNLFIGVAIVWLLVLFIMYGGIRKGVELANKICIPLLIVMFTIMVVQAVQLNGASTGLNAFFTPNWEKMADPKVWLAAYGHVFFSMSIGFGIMVTYSSYLKKNANLTGSGLVVGFANSSFEIMAGIGIFSVLGFMAVQSGVPVSEVVSSGIGLAFIAFPKIISTMGDAGTLIGILFFGSLFVAGVTSMASILQVPISAVKDKFGWSHKKAVSTVGGVSALISLALFSTKTAITFVDVIDHFANNIGVVTGAILSIIWVTWFNRPVMDKLISHINAISSVKVGKGWVFMLTIITPISLIVALGLSVFSLITKGYDSYDLATQLIFGWGVVAVFALGSFLLTKAPAHATHHQHKSTEGENA</sequence>
<feature type="transmembrane region" description="Helical" evidence="7">
    <location>
        <begin position="358"/>
        <end position="380"/>
    </location>
</feature>
<feature type="transmembrane region" description="Helical" evidence="7">
    <location>
        <begin position="12"/>
        <end position="31"/>
    </location>
</feature>
<feature type="transmembrane region" description="Helical" evidence="7">
    <location>
        <begin position="313"/>
        <end position="337"/>
    </location>
</feature>
<dbReference type="AlphaFoldDB" id="A0A1B8PKI9"/>
<dbReference type="PROSITE" id="PS50267">
    <property type="entry name" value="NA_NEUROTRAN_SYMP_3"/>
    <property type="match status" value="1"/>
</dbReference>
<feature type="transmembrane region" description="Helical" evidence="7">
    <location>
        <begin position="256"/>
        <end position="282"/>
    </location>
</feature>
<feature type="transmembrane region" description="Helical" evidence="7">
    <location>
        <begin position="177"/>
        <end position="199"/>
    </location>
</feature>
<protein>
    <recommendedName>
        <fullName evidence="6">Transporter</fullName>
    </recommendedName>
</protein>
<evidence type="ECO:0000313" key="9">
    <source>
        <dbReference type="Proteomes" id="UP000092671"/>
    </source>
</evidence>
<dbReference type="PANTHER" id="PTHR42948">
    <property type="entry name" value="TRANSPORTER"/>
    <property type="match status" value="1"/>
</dbReference>
<proteinExistence type="inferred from homology"/>
<dbReference type="PRINTS" id="PR00176">
    <property type="entry name" value="NANEUSMPORT"/>
</dbReference>
<keyword evidence="4 7" id="KW-1133">Transmembrane helix</keyword>
<dbReference type="InterPro" id="IPR037272">
    <property type="entry name" value="SNS_sf"/>
</dbReference>
<reference evidence="8 9" key="1">
    <citation type="submission" date="2016-06" db="EMBL/GenBank/DDBJ databases">
        <title>Draft genome of Moraxella nonliquefaciens CCUG 60284.</title>
        <authorList>
            <person name="Salva-Serra F."/>
            <person name="Engstrom-Jakobsson H."/>
            <person name="Thorell K."/>
            <person name="Gonzales-Siles L."/>
            <person name="Karlsson R."/>
            <person name="Boulund F."/>
            <person name="Engstrand L."/>
            <person name="Kristiansson E."/>
            <person name="Moore E."/>
        </authorList>
    </citation>
    <scope>NUCLEOTIDE SEQUENCE [LARGE SCALE GENOMIC DNA]</scope>
    <source>
        <strain evidence="8 9">CCUG 60284</strain>
    </source>
</reference>
<keyword evidence="2 6" id="KW-0813">Transport</keyword>
<feature type="transmembrane region" description="Helical" evidence="7">
    <location>
        <begin position="43"/>
        <end position="65"/>
    </location>
</feature>
<accession>A0A1B8PKI9</accession>
<dbReference type="Pfam" id="PF00209">
    <property type="entry name" value="SNF"/>
    <property type="match status" value="2"/>
</dbReference>
<feature type="transmembrane region" description="Helical" evidence="7">
    <location>
        <begin position="86"/>
        <end position="109"/>
    </location>
</feature>
<feature type="transmembrane region" description="Helical" evidence="7">
    <location>
        <begin position="219"/>
        <end position="244"/>
    </location>
</feature>
<feature type="transmembrane region" description="Helical" evidence="7">
    <location>
        <begin position="144"/>
        <end position="165"/>
    </location>
</feature>
<keyword evidence="5 7" id="KW-0472">Membrane</keyword>
<evidence type="ECO:0000256" key="4">
    <source>
        <dbReference type="ARBA" id="ARBA00022989"/>
    </source>
</evidence>
<dbReference type="OrthoDB" id="9762833at2"/>
<dbReference type="GO" id="GO:0016020">
    <property type="term" value="C:membrane"/>
    <property type="evidence" value="ECO:0007669"/>
    <property type="project" value="UniProtKB-SubCell"/>
</dbReference>
<organism evidence="8 9">
    <name type="scientific">Moraxella nonliquefaciens</name>
    <dbReference type="NCBI Taxonomy" id="478"/>
    <lineage>
        <taxon>Bacteria</taxon>
        <taxon>Pseudomonadati</taxon>
        <taxon>Pseudomonadota</taxon>
        <taxon>Gammaproteobacteria</taxon>
        <taxon>Moraxellales</taxon>
        <taxon>Moraxellaceae</taxon>
        <taxon>Moraxella</taxon>
    </lineage>
</organism>
<dbReference type="Proteomes" id="UP000092671">
    <property type="component" value="Unassembled WGS sequence"/>
</dbReference>
<evidence type="ECO:0000256" key="3">
    <source>
        <dbReference type="ARBA" id="ARBA00022692"/>
    </source>
</evidence>
<dbReference type="GO" id="GO:0015293">
    <property type="term" value="F:symporter activity"/>
    <property type="evidence" value="ECO:0007669"/>
    <property type="project" value="UniProtKB-KW"/>
</dbReference>
<evidence type="ECO:0000256" key="5">
    <source>
        <dbReference type="ARBA" id="ARBA00023136"/>
    </source>
</evidence>
<dbReference type="SUPFAM" id="SSF161070">
    <property type="entry name" value="SNF-like"/>
    <property type="match status" value="1"/>
</dbReference>
<feature type="transmembrane region" description="Helical" evidence="7">
    <location>
        <begin position="463"/>
        <end position="484"/>
    </location>
</feature>
<name>A0A1B8PKI9_MORNO</name>